<sequence>MSIFAGFDTNGKVNCQIWVIFVFLLAYLAFIFASALIVLRIMAIWEKNHLATALAIAAWLVSTAFYIRSIVMTQAAWDEQNSFCAVMNTTRRRDNILATLATDIVLLLLMLFGLLRWRNAGMVHGIWRLLYAQGMLWILVVTLAEVPSAVFILLNLNDAFNVMFQVPELIIMTVGATRIYRGLADYSSINDLQANL</sequence>
<reference evidence="1" key="1">
    <citation type="submission" date="2021-03" db="EMBL/GenBank/DDBJ databases">
        <authorList>
            <consortium name="DOE Joint Genome Institute"/>
            <person name="Ahrendt S."/>
            <person name="Looney B.P."/>
            <person name="Miyauchi S."/>
            <person name="Morin E."/>
            <person name="Drula E."/>
            <person name="Courty P.E."/>
            <person name="Chicoki N."/>
            <person name="Fauchery L."/>
            <person name="Kohler A."/>
            <person name="Kuo A."/>
            <person name="Labutti K."/>
            <person name="Pangilinan J."/>
            <person name="Lipzen A."/>
            <person name="Riley R."/>
            <person name="Andreopoulos W."/>
            <person name="He G."/>
            <person name="Johnson J."/>
            <person name="Barry K.W."/>
            <person name="Grigoriev I.V."/>
            <person name="Nagy L."/>
            <person name="Hibbett D."/>
            <person name="Henrissat B."/>
            <person name="Matheny P.B."/>
            <person name="Labbe J."/>
            <person name="Martin F."/>
        </authorList>
    </citation>
    <scope>NUCLEOTIDE SEQUENCE</scope>
    <source>
        <strain evidence="1">HHB10654</strain>
    </source>
</reference>
<reference evidence="1" key="2">
    <citation type="journal article" date="2022" name="New Phytol.">
        <title>Evolutionary transition to the ectomycorrhizal habit in the genomes of a hyperdiverse lineage of mushroom-forming fungi.</title>
        <authorList>
            <person name="Looney B."/>
            <person name="Miyauchi S."/>
            <person name="Morin E."/>
            <person name="Drula E."/>
            <person name="Courty P.E."/>
            <person name="Kohler A."/>
            <person name="Kuo A."/>
            <person name="LaButti K."/>
            <person name="Pangilinan J."/>
            <person name="Lipzen A."/>
            <person name="Riley R."/>
            <person name="Andreopoulos W."/>
            <person name="He G."/>
            <person name="Johnson J."/>
            <person name="Nolan M."/>
            <person name="Tritt A."/>
            <person name="Barry K.W."/>
            <person name="Grigoriev I.V."/>
            <person name="Nagy L.G."/>
            <person name="Hibbett D."/>
            <person name="Henrissat B."/>
            <person name="Matheny P.B."/>
            <person name="Labbe J."/>
            <person name="Martin F.M."/>
        </authorList>
    </citation>
    <scope>NUCLEOTIDE SEQUENCE</scope>
    <source>
        <strain evidence="1">HHB10654</strain>
    </source>
</reference>
<gene>
    <name evidence="1" type="ORF">BV25DRAFT_1915836</name>
</gene>
<name>A0ACB8T2T8_9AGAM</name>
<proteinExistence type="predicted"/>
<dbReference type="EMBL" id="MU277206">
    <property type="protein sequence ID" value="KAI0062697.1"/>
    <property type="molecule type" value="Genomic_DNA"/>
</dbReference>
<comment type="caution">
    <text evidence="1">The sequence shown here is derived from an EMBL/GenBank/DDBJ whole genome shotgun (WGS) entry which is preliminary data.</text>
</comment>
<accession>A0ACB8T2T8</accession>
<keyword evidence="2" id="KW-1185">Reference proteome</keyword>
<protein>
    <submittedName>
        <fullName evidence="1">Uncharacterized protein</fullName>
    </submittedName>
</protein>
<evidence type="ECO:0000313" key="1">
    <source>
        <dbReference type="EMBL" id="KAI0062697.1"/>
    </source>
</evidence>
<organism evidence="1 2">
    <name type="scientific">Artomyces pyxidatus</name>
    <dbReference type="NCBI Taxonomy" id="48021"/>
    <lineage>
        <taxon>Eukaryota</taxon>
        <taxon>Fungi</taxon>
        <taxon>Dikarya</taxon>
        <taxon>Basidiomycota</taxon>
        <taxon>Agaricomycotina</taxon>
        <taxon>Agaricomycetes</taxon>
        <taxon>Russulales</taxon>
        <taxon>Auriscalpiaceae</taxon>
        <taxon>Artomyces</taxon>
    </lineage>
</organism>
<dbReference type="Proteomes" id="UP000814140">
    <property type="component" value="Unassembled WGS sequence"/>
</dbReference>
<evidence type="ECO:0000313" key="2">
    <source>
        <dbReference type="Proteomes" id="UP000814140"/>
    </source>
</evidence>